<dbReference type="PANTHER" id="PTHR38435:SF2">
    <property type="entry name" value="DUF871 DOMAIN-CONTAINING PROTEIN"/>
    <property type="match status" value="1"/>
</dbReference>
<dbReference type="Proteomes" id="UP000352698">
    <property type="component" value="Unassembled WGS sequence"/>
</dbReference>
<dbReference type="Pfam" id="PF19200">
    <property type="entry name" value="MupG_N"/>
    <property type="match status" value="1"/>
</dbReference>
<dbReference type="InterPro" id="IPR043894">
    <property type="entry name" value="MupG_C"/>
</dbReference>
<dbReference type="InterPro" id="IPR013785">
    <property type="entry name" value="Aldolase_TIM"/>
</dbReference>
<sequence>MFGFSIFMNEALTIEKKAYIQKMAKNGFDGIFTSMHIPEDDASLYKKRLTELGECAKENQLDLMVDISGDALKHAGFSMADLEPLKKIGVTGLRMDYHLSNEQIANWSHQIKISLNASTITPQDVTELQVANADFSQLEAWHNYYPRPETGLDRKWYQEKNHWLKEQGFTIQGFVAGDEALRGPLYQGLPTLESHRHVHPLAAALDLMSCDTDLIYIGDGGLSEEVQEQFAMYQREQTILLHAEVIDAQFYEYILGNHMNRQDEARDVIRSADARFRNIPQIPPRDTKERAKGTITLDNERYLRYMGEIQITKKDLPADEKVNRVAQISEAELPLLEQIRAGVNFKIIRREGKTNEAN</sequence>
<evidence type="ECO:0000259" key="1">
    <source>
        <dbReference type="Pfam" id="PF05913"/>
    </source>
</evidence>
<reference evidence="3 4" key="1">
    <citation type="submission" date="2019-05" db="EMBL/GenBank/DDBJ databases">
        <authorList>
            <consortium name="Pathogen Informatics"/>
        </authorList>
    </citation>
    <scope>NUCLEOTIDE SEQUENCE [LARGE SCALE GENOMIC DNA]</scope>
    <source>
        <strain evidence="3 4">NCTC12204</strain>
    </source>
</reference>
<evidence type="ECO:0000313" key="4">
    <source>
        <dbReference type="Proteomes" id="UP000352698"/>
    </source>
</evidence>
<dbReference type="InterPro" id="IPR029000">
    <property type="entry name" value="Cyclophilin-like_dom_sf"/>
</dbReference>
<dbReference type="RefSeq" id="WP_010719888.1">
    <property type="nucleotide sequence ID" value="NZ_AP027299.1"/>
</dbReference>
<comment type="caution">
    <text evidence="3">The sequence shown here is derived from an EMBL/GenBank/DDBJ whole genome shotgun (WGS) entry which is preliminary data.</text>
</comment>
<dbReference type="InterPro" id="IPR017853">
    <property type="entry name" value="GH"/>
</dbReference>
<dbReference type="SUPFAM" id="SSF50891">
    <property type="entry name" value="Cyclophilin-like"/>
    <property type="match status" value="1"/>
</dbReference>
<dbReference type="AlphaFoldDB" id="A0A2A4DNV2"/>
<dbReference type="EMBL" id="CABEEP010000001">
    <property type="protein sequence ID" value="VTQ60731.1"/>
    <property type="molecule type" value="Genomic_DNA"/>
</dbReference>
<feature type="domain" description="6-phospho-N-acetylmuramidase N-terminal" evidence="2">
    <location>
        <begin position="2"/>
        <end position="231"/>
    </location>
</feature>
<dbReference type="Gene3D" id="3.20.20.70">
    <property type="entry name" value="Aldolase class I"/>
    <property type="match status" value="1"/>
</dbReference>
<proteinExistence type="predicted"/>
<dbReference type="SUPFAM" id="SSF51445">
    <property type="entry name" value="(Trans)glycosidases"/>
    <property type="match status" value="1"/>
</dbReference>
<feature type="domain" description="6-phospho-N-acetylmuramidase C-terminal" evidence="1">
    <location>
        <begin position="248"/>
        <end position="347"/>
    </location>
</feature>
<dbReference type="Pfam" id="PF05913">
    <property type="entry name" value="MupG_C"/>
    <property type="match status" value="1"/>
</dbReference>
<name>A0A2A4DNV2_ENTHR</name>
<dbReference type="PANTHER" id="PTHR38435">
    <property type="match status" value="1"/>
</dbReference>
<evidence type="ECO:0000259" key="2">
    <source>
        <dbReference type="Pfam" id="PF19200"/>
    </source>
</evidence>
<dbReference type="InterPro" id="IPR008589">
    <property type="entry name" value="MupG"/>
</dbReference>
<accession>A0A2A4DNV2</accession>
<organism evidence="3 4">
    <name type="scientific">Enterococcus hirae</name>
    <dbReference type="NCBI Taxonomy" id="1354"/>
    <lineage>
        <taxon>Bacteria</taxon>
        <taxon>Bacillati</taxon>
        <taxon>Bacillota</taxon>
        <taxon>Bacilli</taxon>
        <taxon>Lactobacillales</taxon>
        <taxon>Enterococcaceae</taxon>
        <taxon>Enterococcus</taxon>
    </lineage>
</organism>
<evidence type="ECO:0000313" key="3">
    <source>
        <dbReference type="EMBL" id="VTQ60731.1"/>
    </source>
</evidence>
<dbReference type="InterPro" id="IPR043797">
    <property type="entry name" value="MupG_N"/>
</dbReference>
<dbReference type="Gene3D" id="2.40.100.10">
    <property type="entry name" value="Cyclophilin-like"/>
    <property type="match status" value="1"/>
</dbReference>
<gene>
    <name evidence="3" type="ORF">NCTC12204_00668</name>
</gene>
<protein>
    <submittedName>
        <fullName evidence="3">Outer surface protein of uncharacterized function, cellobiose operon</fullName>
    </submittedName>
</protein>